<dbReference type="PANTHER" id="PTHR15407">
    <property type="entry name" value="FUKUTIN-RELATED"/>
    <property type="match status" value="1"/>
</dbReference>
<protein>
    <submittedName>
        <fullName evidence="8">Putative positive regulator of mannosylphosphate transferase</fullName>
    </submittedName>
</protein>
<keyword evidence="8" id="KW-0808">Transferase</keyword>
<dbReference type="GO" id="GO:0016020">
    <property type="term" value="C:membrane"/>
    <property type="evidence" value="ECO:0007669"/>
    <property type="project" value="UniProtKB-SubCell"/>
</dbReference>
<sequence length="919" mass="107174">MKTLRMFPRLPGGAAKLVPRRRKCVLLLVLVCLMQLLMLNFYESQTHLDMLNEVSEFLKMTSLTTSAKDFVQGFEHKLRGMNLSLDYNRYWKFYKELNNSKLRFNVNTYQELRKQKHLFDPRITYSVYLNYIRKQYEAVNPWNVDDSEDTNVRVPFSWQDWVDLSALNKYLVYSEEEKPTCKDIITKGIDYSPDRKVRNLRKQFDKTCVDNAMYQGPTSKHLLPGFNFVDRAGKRTFLEKKIHAKSYLLSGAPIPNSIIFLTENGTYEVYPEEDRTMMDSGLYQDYVKENQESEYIADPINELRLLTRTIPARKPELDFDEILVAENNYQYTIPIENFKYDYKSIIKDYESRMDTLTRKEVNHLNSLKYSESLSDNGLFKSFKEVNLNWPASYQGHKLQENGGHYDYRFFNGLLTESKINEFDDINEKRKIILHRMIHTWLQFTYKEGIVSFIAHGSLLSWYWDGLVFEWDNDIDVQMPIMDLDKFSLRFNNSMIVEDLTYGYGKYFIDCGSFPTHRKKGNGKNNIDARFIDVDNGLYIDITGLALTDTAKLPARFEREWRMIQKSAKSDPLVEEKNQKDAGLLKRGLTLDTAGSEHVPREDSAKKDLRQGVKRKVSIAAKTELPSNEALARNEKLQIYNCRNNHFYSYSELSPVRLSMMEGAPCFVPSDFAAVLKSEYSSGLKRFLFNKHLYLQDLRFWIPVSLVQAEVRKISGSSVRLSKMMSFYKEHEVEMLLKLLEEEEVLKEFFLTFETTSLHTREMELLAQINGGDESKEKEYRNLIASYKSLRKPIRKDLFNYLNELDKLQRSEKLILQDYERASSQNEGFYYVQEDPVKKPLAINKAGDSLKKLLGKDKSVKSVKSDKAPTEEEQEDSEENPVAPNQSGGRITGVSYGNPGIRRIHRTNKNKNKDSAEKAD</sequence>
<evidence type="ECO:0000259" key="7">
    <source>
        <dbReference type="Pfam" id="PF04991"/>
    </source>
</evidence>
<dbReference type="GO" id="GO:0009100">
    <property type="term" value="P:glycoprotein metabolic process"/>
    <property type="evidence" value="ECO:0007669"/>
    <property type="project" value="UniProtKB-ARBA"/>
</dbReference>
<evidence type="ECO:0000313" key="8">
    <source>
        <dbReference type="EMBL" id="BAI45227.1"/>
    </source>
</evidence>
<organism evidence="8">
    <name type="scientific">Ogataea minuta</name>
    <dbReference type="NCBI Taxonomy" id="36026"/>
    <lineage>
        <taxon>Eukaryota</taxon>
        <taxon>Fungi</taxon>
        <taxon>Dikarya</taxon>
        <taxon>Ascomycota</taxon>
        <taxon>Saccharomycotina</taxon>
        <taxon>Pichiomycetes</taxon>
        <taxon>Pichiales</taxon>
        <taxon>Pichiaceae</taxon>
        <taxon>Ogataea</taxon>
    </lineage>
</organism>
<dbReference type="PANTHER" id="PTHR15407:SF28">
    <property type="entry name" value="RIBITOL-5-PHOSPHATE TRANSFERASE FKTN"/>
    <property type="match status" value="1"/>
</dbReference>
<evidence type="ECO:0000256" key="4">
    <source>
        <dbReference type="ARBA" id="ARBA00023136"/>
    </source>
</evidence>
<keyword evidence="2 6" id="KW-0812">Transmembrane</keyword>
<feature type="compositionally biased region" description="Basic and acidic residues" evidence="5">
    <location>
        <begin position="857"/>
        <end position="869"/>
    </location>
</feature>
<feature type="region of interest" description="Disordered" evidence="5">
    <location>
        <begin position="857"/>
        <end position="919"/>
    </location>
</feature>
<feature type="compositionally biased region" description="Basic and acidic residues" evidence="5">
    <location>
        <begin position="910"/>
        <end position="919"/>
    </location>
</feature>
<comment type="subcellular location">
    <subcellularLocation>
        <location evidence="1">Membrane</location>
        <topology evidence="1">Single-pass membrane protein</topology>
    </subcellularLocation>
</comment>
<dbReference type="GO" id="GO:0016740">
    <property type="term" value="F:transferase activity"/>
    <property type="evidence" value="ECO:0007669"/>
    <property type="project" value="UniProtKB-KW"/>
</dbReference>
<dbReference type="EMBL" id="AB467288">
    <property type="protein sequence ID" value="BAI45227.1"/>
    <property type="molecule type" value="Genomic_DNA"/>
</dbReference>
<dbReference type="Pfam" id="PF04991">
    <property type="entry name" value="LicD"/>
    <property type="match status" value="1"/>
</dbReference>
<name>D0FYF9_9ASCO</name>
<dbReference type="InterPro" id="IPR007074">
    <property type="entry name" value="LicD/FKTN/FKRP_NTP_transf"/>
</dbReference>
<accession>D0FYF9</accession>
<keyword evidence="3 6" id="KW-1133">Transmembrane helix</keyword>
<dbReference type="AlphaFoldDB" id="D0FYF9"/>
<dbReference type="InterPro" id="IPR009644">
    <property type="entry name" value="FKTN/MNN4/W02B3.4-1"/>
</dbReference>
<reference evidence="8" key="1">
    <citation type="journal article" date="2009" name="Glycobiology">
        <title>Production of human beta-hexosaminidase A with highly phosphorylated N-glycans by the overexpression of the Ogataea minuta MNN4 gene.</title>
        <authorList>
            <person name="Akeboshi H."/>
            <person name="Kasahara Y."/>
            <person name="Tsuji D."/>
            <person name="Ito K."/>
            <person name="Sakuraba H."/>
            <person name="Chiba Y."/>
            <person name="Jigami Y."/>
        </authorList>
    </citation>
    <scope>NUCLEOTIDE SEQUENCE</scope>
</reference>
<feature type="transmembrane region" description="Helical" evidence="6">
    <location>
        <begin position="24"/>
        <end position="42"/>
    </location>
</feature>
<feature type="domain" description="LicD/FKTN/FKRP nucleotidyltransferase" evidence="7">
    <location>
        <begin position="446"/>
        <end position="679"/>
    </location>
</feature>
<evidence type="ECO:0000256" key="5">
    <source>
        <dbReference type="SAM" id="MobiDB-lite"/>
    </source>
</evidence>
<evidence type="ECO:0000256" key="3">
    <source>
        <dbReference type="ARBA" id="ARBA00022989"/>
    </source>
</evidence>
<keyword evidence="4 6" id="KW-0472">Membrane</keyword>
<evidence type="ECO:0000256" key="6">
    <source>
        <dbReference type="SAM" id="Phobius"/>
    </source>
</evidence>
<proteinExistence type="predicted"/>
<evidence type="ECO:0000256" key="2">
    <source>
        <dbReference type="ARBA" id="ARBA00022692"/>
    </source>
</evidence>
<evidence type="ECO:0000256" key="1">
    <source>
        <dbReference type="ARBA" id="ARBA00004167"/>
    </source>
</evidence>